<dbReference type="Gramene" id="Os06t0557600-01">
    <property type="protein sequence ID" value="Os06t0557600-01"/>
    <property type="gene ID" value="Os06g0557600"/>
</dbReference>
<evidence type="ECO:0000313" key="3">
    <source>
        <dbReference type="Proteomes" id="UP000059680"/>
    </source>
</evidence>
<evidence type="ECO:0000256" key="1">
    <source>
        <dbReference type="SAM" id="MobiDB-lite"/>
    </source>
</evidence>
<reference evidence="3" key="1">
    <citation type="journal article" date="2005" name="Nature">
        <title>The map-based sequence of the rice genome.</title>
        <authorList>
            <consortium name="International rice genome sequencing project (IRGSP)"/>
            <person name="Matsumoto T."/>
            <person name="Wu J."/>
            <person name="Kanamori H."/>
            <person name="Katayose Y."/>
            <person name="Fujisawa M."/>
            <person name="Namiki N."/>
            <person name="Mizuno H."/>
            <person name="Yamamoto K."/>
            <person name="Antonio B.A."/>
            <person name="Baba T."/>
            <person name="Sakata K."/>
            <person name="Nagamura Y."/>
            <person name="Aoki H."/>
            <person name="Arikawa K."/>
            <person name="Arita K."/>
            <person name="Bito T."/>
            <person name="Chiden Y."/>
            <person name="Fujitsuka N."/>
            <person name="Fukunaka R."/>
            <person name="Hamada M."/>
            <person name="Harada C."/>
            <person name="Hayashi A."/>
            <person name="Hijishita S."/>
            <person name="Honda M."/>
            <person name="Hosokawa S."/>
            <person name="Ichikawa Y."/>
            <person name="Idonuma A."/>
            <person name="Iijima M."/>
            <person name="Ikeda M."/>
            <person name="Ikeno M."/>
            <person name="Ito K."/>
            <person name="Ito S."/>
            <person name="Ito T."/>
            <person name="Ito Y."/>
            <person name="Ito Y."/>
            <person name="Iwabuchi A."/>
            <person name="Kamiya K."/>
            <person name="Karasawa W."/>
            <person name="Kurita K."/>
            <person name="Katagiri S."/>
            <person name="Kikuta A."/>
            <person name="Kobayashi H."/>
            <person name="Kobayashi N."/>
            <person name="Machita K."/>
            <person name="Maehara T."/>
            <person name="Masukawa M."/>
            <person name="Mizubayashi T."/>
            <person name="Mukai Y."/>
            <person name="Nagasaki H."/>
            <person name="Nagata Y."/>
            <person name="Naito S."/>
            <person name="Nakashima M."/>
            <person name="Nakama Y."/>
            <person name="Nakamichi Y."/>
            <person name="Nakamura M."/>
            <person name="Meguro A."/>
            <person name="Negishi M."/>
            <person name="Ohta I."/>
            <person name="Ohta T."/>
            <person name="Okamoto M."/>
            <person name="Ono N."/>
            <person name="Saji S."/>
            <person name="Sakaguchi M."/>
            <person name="Sakai K."/>
            <person name="Shibata M."/>
            <person name="Shimokawa T."/>
            <person name="Song J."/>
            <person name="Takazaki Y."/>
            <person name="Terasawa K."/>
            <person name="Tsugane M."/>
            <person name="Tsuji K."/>
            <person name="Ueda S."/>
            <person name="Waki K."/>
            <person name="Yamagata H."/>
            <person name="Yamamoto M."/>
            <person name="Yamamoto S."/>
            <person name="Yamane H."/>
            <person name="Yoshiki S."/>
            <person name="Yoshihara R."/>
            <person name="Yukawa K."/>
            <person name="Zhong H."/>
            <person name="Yano M."/>
            <person name="Yuan Q."/>
            <person name="Ouyang S."/>
            <person name="Liu J."/>
            <person name="Jones K.M."/>
            <person name="Gansberger K."/>
            <person name="Moffat K."/>
            <person name="Hill J."/>
            <person name="Bera J."/>
            <person name="Fadrosh D."/>
            <person name="Jin S."/>
            <person name="Johri S."/>
            <person name="Kim M."/>
            <person name="Overton L."/>
            <person name="Reardon M."/>
            <person name="Tsitrin T."/>
            <person name="Vuong H."/>
            <person name="Weaver B."/>
            <person name="Ciecko A."/>
            <person name="Tallon L."/>
            <person name="Jackson J."/>
            <person name="Pai G."/>
            <person name="Aken S.V."/>
            <person name="Utterback T."/>
            <person name="Reidmuller S."/>
            <person name="Feldblyum T."/>
            <person name="Hsiao J."/>
            <person name="Zismann V."/>
            <person name="Iobst S."/>
            <person name="de Vazeille A.R."/>
            <person name="Buell C.R."/>
            <person name="Ying K."/>
            <person name="Li Y."/>
            <person name="Lu T."/>
            <person name="Huang Y."/>
            <person name="Zhao Q."/>
            <person name="Feng Q."/>
            <person name="Zhang L."/>
            <person name="Zhu J."/>
            <person name="Weng Q."/>
            <person name="Mu J."/>
            <person name="Lu Y."/>
            <person name="Fan D."/>
            <person name="Liu Y."/>
            <person name="Guan J."/>
            <person name="Zhang Y."/>
            <person name="Yu S."/>
            <person name="Liu X."/>
            <person name="Zhang Y."/>
            <person name="Hong G."/>
            <person name="Han B."/>
            <person name="Choisne N."/>
            <person name="Demange N."/>
            <person name="Orjeda G."/>
            <person name="Samain S."/>
            <person name="Cattolico L."/>
            <person name="Pelletier E."/>
            <person name="Couloux A."/>
            <person name="Segurens B."/>
            <person name="Wincker P."/>
            <person name="D'Hont A."/>
            <person name="Scarpelli C."/>
            <person name="Weissenbach J."/>
            <person name="Salanoubat M."/>
            <person name="Quetier F."/>
            <person name="Yu Y."/>
            <person name="Kim H.R."/>
            <person name="Rambo T."/>
            <person name="Currie J."/>
            <person name="Collura K."/>
            <person name="Luo M."/>
            <person name="Yang T."/>
            <person name="Ammiraju J.S.S."/>
            <person name="Engler F."/>
            <person name="Soderlund C."/>
            <person name="Wing R.A."/>
            <person name="Palmer L.E."/>
            <person name="de la Bastide M."/>
            <person name="Spiegel L."/>
            <person name="Nascimento L."/>
            <person name="Zutavern T."/>
            <person name="O'Shaughnessy A."/>
            <person name="Dike S."/>
            <person name="Dedhia N."/>
            <person name="Preston R."/>
            <person name="Balija V."/>
            <person name="McCombie W.R."/>
            <person name="Chow T."/>
            <person name="Chen H."/>
            <person name="Chung M."/>
            <person name="Chen C."/>
            <person name="Shaw J."/>
            <person name="Wu H."/>
            <person name="Hsiao K."/>
            <person name="Chao Y."/>
            <person name="Chu M."/>
            <person name="Cheng C."/>
            <person name="Hour A."/>
            <person name="Lee P."/>
            <person name="Lin S."/>
            <person name="Lin Y."/>
            <person name="Liou J."/>
            <person name="Liu S."/>
            <person name="Hsing Y."/>
            <person name="Raghuvanshi S."/>
            <person name="Mohanty A."/>
            <person name="Bharti A.K."/>
            <person name="Gaur A."/>
            <person name="Gupta V."/>
            <person name="Kumar D."/>
            <person name="Ravi V."/>
            <person name="Vij S."/>
            <person name="Kapur A."/>
            <person name="Khurana P."/>
            <person name="Khurana P."/>
            <person name="Khurana J.P."/>
            <person name="Tyagi A.K."/>
            <person name="Gaikwad K."/>
            <person name="Singh A."/>
            <person name="Dalal V."/>
            <person name="Srivastava S."/>
            <person name="Dixit A."/>
            <person name="Pal A.K."/>
            <person name="Ghazi I.A."/>
            <person name="Yadav M."/>
            <person name="Pandit A."/>
            <person name="Bhargava A."/>
            <person name="Sureshbabu K."/>
            <person name="Batra K."/>
            <person name="Sharma T.R."/>
            <person name="Mohapatra T."/>
            <person name="Singh N.K."/>
            <person name="Messing J."/>
            <person name="Nelson A.B."/>
            <person name="Fuks G."/>
            <person name="Kavchok S."/>
            <person name="Keizer G."/>
            <person name="Linton E."/>
            <person name="Llaca V."/>
            <person name="Song R."/>
            <person name="Tanyolac B."/>
            <person name="Young S."/>
            <person name="Ho-Il K."/>
            <person name="Hahn J.H."/>
            <person name="Sangsakoo G."/>
            <person name="Vanavichit A."/>
            <person name="de Mattos Luiz.A.T."/>
            <person name="Zimmer P.D."/>
            <person name="Malone G."/>
            <person name="Dellagostin O."/>
            <person name="de Oliveira A.C."/>
            <person name="Bevan M."/>
            <person name="Bancroft I."/>
            <person name="Minx P."/>
            <person name="Cordum H."/>
            <person name="Wilson R."/>
            <person name="Cheng Z."/>
            <person name="Jin W."/>
            <person name="Jiang J."/>
            <person name="Leong S.A."/>
            <person name="Iwama H."/>
            <person name="Gojobori T."/>
            <person name="Itoh T."/>
            <person name="Niimura Y."/>
            <person name="Fujii Y."/>
            <person name="Habara T."/>
            <person name="Sakai H."/>
            <person name="Sato Y."/>
            <person name="Wilson G."/>
            <person name="Kumar K."/>
            <person name="McCouch S."/>
            <person name="Juretic N."/>
            <person name="Hoen D."/>
            <person name="Wright S."/>
            <person name="Bruskiewich R."/>
            <person name="Bureau T."/>
            <person name="Miyao A."/>
            <person name="Hirochika H."/>
            <person name="Nishikawa T."/>
            <person name="Kadowaki K."/>
            <person name="Sugiura M."/>
            <person name="Burr B."/>
            <person name="Sasaki T."/>
        </authorList>
    </citation>
    <scope>NUCLEOTIDE SEQUENCE [LARGE SCALE GENOMIC DNA]</scope>
    <source>
        <strain evidence="3">cv. Nipponbare</strain>
    </source>
</reference>
<dbReference type="EMBL" id="AP014962">
    <property type="protein sequence ID" value="BAS98234.1"/>
    <property type="molecule type" value="Genomic_DNA"/>
</dbReference>
<reference evidence="2 3" key="2">
    <citation type="journal article" date="2013" name="Plant Cell Physiol.">
        <title>Rice Annotation Project Database (RAP-DB): an integrative and interactive database for rice genomics.</title>
        <authorList>
            <person name="Sakai H."/>
            <person name="Lee S.S."/>
            <person name="Tanaka T."/>
            <person name="Numa H."/>
            <person name="Kim J."/>
            <person name="Kawahara Y."/>
            <person name="Wakimoto H."/>
            <person name="Yang C.C."/>
            <person name="Iwamoto M."/>
            <person name="Abe T."/>
            <person name="Yamada Y."/>
            <person name="Muto A."/>
            <person name="Inokuchi H."/>
            <person name="Ikemura T."/>
            <person name="Matsumoto T."/>
            <person name="Sasaki T."/>
            <person name="Itoh T."/>
        </authorList>
    </citation>
    <scope>NUCLEOTIDE SEQUENCE [LARGE SCALE GENOMIC DNA]</scope>
    <source>
        <strain evidence="3">cv. Nipponbare</strain>
    </source>
</reference>
<dbReference type="AlphaFoldDB" id="A0A0P0WXS7"/>
<keyword evidence="3" id="KW-1185">Reference proteome</keyword>
<feature type="region of interest" description="Disordered" evidence="1">
    <location>
        <begin position="1"/>
        <end position="40"/>
    </location>
</feature>
<proteinExistence type="predicted"/>
<gene>
    <name evidence="2" type="ordered locus">Os06g0557600</name>
    <name evidence="2" type="ORF">OSNPB_060557600</name>
</gene>
<evidence type="ECO:0000313" key="2">
    <source>
        <dbReference type="EMBL" id="BAS98234.1"/>
    </source>
</evidence>
<sequence>NRDETEEAAARRRSPAPPRSGGRTSAGARARHASAPGAPARGLRLHFQGLLPAAPVGGGRLPSPFPSTGGDLWRRSSCPGEQQASFRPAPWSICWCPAADEENPRSLCPQLRATFLCLRS</sequence>
<reference evidence="2 3" key="3">
    <citation type="journal article" date="2013" name="Rice">
        <title>Improvement of the Oryza sativa Nipponbare reference genome using next generation sequence and optical map data.</title>
        <authorList>
            <person name="Kawahara Y."/>
            <person name="de la Bastide M."/>
            <person name="Hamilton J.P."/>
            <person name="Kanamori H."/>
            <person name="McCombie W.R."/>
            <person name="Ouyang S."/>
            <person name="Schwartz D.C."/>
            <person name="Tanaka T."/>
            <person name="Wu J."/>
            <person name="Zhou S."/>
            <person name="Childs K.L."/>
            <person name="Davidson R.M."/>
            <person name="Lin H."/>
            <person name="Quesada-Ocampo L."/>
            <person name="Vaillancourt B."/>
            <person name="Sakai H."/>
            <person name="Lee S.S."/>
            <person name="Kim J."/>
            <person name="Numa H."/>
            <person name="Itoh T."/>
            <person name="Buell C.R."/>
            <person name="Matsumoto T."/>
        </authorList>
    </citation>
    <scope>NUCLEOTIDE SEQUENCE [LARGE SCALE GENOMIC DNA]</scope>
    <source>
        <strain evidence="3">cv. Nipponbare</strain>
    </source>
</reference>
<accession>A0A0P0WXS7</accession>
<organism evidence="2 3">
    <name type="scientific">Oryza sativa subsp. japonica</name>
    <name type="common">Rice</name>
    <dbReference type="NCBI Taxonomy" id="39947"/>
    <lineage>
        <taxon>Eukaryota</taxon>
        <taxon>Viridiplantae</taxon>
        <taxon>Streptophyta</taxon>
        <taxon>Embryophyta</taxon>
        <taxon>Tracheophyta</taxon>
        <taxon>Spermatophyta</taxon>
        <taxon>Magnoliopsida</taxon>
        <taxon>Liliopsida</taxon>
        <taxon>Poales</taxon>
        <taxon>Poaceae</taxon>
        <taxon>BOP clade</taxon>
        <taxon>Oryzoideae</taxon>
        <taxon>Oryzeae</taxon>
        <taxon>Oryzinae</taxon>
        <taxon>Oryza</taxon>
        <taxon>Oryza sativa</taxon>
    </lineage>
</organism>
<dbReference type="PaxDb" id="39947-A0A0P0WXS7"/>
<dbReference type="Proteomes" id="UP000059680">
    <property type="component" value="Chromosome 6"/>
</dbReference>
<dbReference type="InParanoid" id="A0A0P0WXS7"/>
<protein>
    <submittedName>
        <fullName evidence="2">Os06g0557600 protein</fullName>
    </submittedName>
</protein>
<name>A0A0P0WXS7_ORYSJ</name>
<feature type="region of interest" description="Disordered" evidence="1">
    <location>
        <begin position="55"/>
        <end position="85"/>
    </location>
</feature>
<feature type="non-terminal residue" evidence="2">
    <location>
        <position position="120"/>
    </location>
</feature>